<keyword evidence="3" id="KW-0812">Transmembrane</keyword>
<evidence type="ECO:0000313" key="5">
    <source>
        <dbReference type="Proteomes" id="UP000632535"/>
    </source>
</evidence>
<dbReference type="InterPro" id="IPR023365">
    <property type="entry name" value="Sortase_dom-sf"/>
</dbReference>
<dbReference type="Proteomes" id="UP000632535">
    <property type="component" value="Unassembled WGS sequence"/>
</dbReference>
<dbReference type="Pfam" id="PF04203">
    <property type="entry name" value="Sortase"/>
    <property type="match status" value="1"/>
</dbReference>
<dbReference type="NCBIfam" id="TIGR01076">
    <property type="entry name" value="sortase_fam"/>
    <property type="match status" value="1"/>
</dbReference>
<dbReference type="NCBIfam" id="NF033747">
    <property type="entry name" value="class_E_sortase"/>
    <property type="match status" value="1"/>
</dbReference>
<dbReference type="InterPro" id="IPR053465">
    <property type="entry name" value="Sortase_Class_E"/>
</dbReference>
<dbReference type="EMBL" id="BMDG01000011">
    <property type="protein sequence ID" value="GGI10408.1"/>
    <property type="molecule type" value="Genomic_DNA"/>
</dbReference>
<name>A0ABQ2BBW2_9MICO</name>
<evidence type="ECO:0000313" key="4">
    <source>
        <dbReference type="EMBL" id="GGI10408.1"/>
    </source>
</evidence>
<dbReference type="SUPFAM" id="SSF63817">
    <property type="entry name" value="Sortase"/>
    <property type="match status" value="1"/>
</dbReference>
<keyword evidence="3" id="KW-1133">Transmembrane helix</keyword>
<keyword evidence="1" id="KW-0378">Hydrolase</keyword>
<organism evidence="4 5">
    <name type="scientific">Isoptericola cucumis</name>
    <dbReference type="NCBI Taxonomy" id="1776856"/>
    <lineage>
        <taxon>Bacteria</taxon>
        <taxon>Bacillati</taxon>
        <taxon>Actinomycetota</taxon>
        <taxon>Actinomycetes</taxon>
        <taxon>Micrococcales</taxon>
        <taxon>Promicromonosporaceae</taxon>
        <taxon>Isoptericola</taxon>
    </lineage>
</organism>
<dbReference type="CDD" id="cd05830">
    <property type="entry name" value="Sortase_E"/>
    <property type="match status" value="1"/>
</dbReference>
<keyword evidence="3" id="KW-0472">Membrane</keyword>
<dbReference type="InterPro" id="IPR042003">
    <property type="entry name" value="Sortase_E"/>
</dbReference>
<proteinExistence type="predicted"/>
<comment type="caution">
    <text evidence="4">The sequence shown here is derived from an EMBL/GenBank/DDBJ whole genome shotgun (WGS) entry which is preliminary data.</text>
</comment>
<protein>
    <submittedName>
        <fullName evidence="4">Class E sortase</fullName>
    </submittedName>
</protein>
<evidence type="ECO:0000256" key="2">
    <source>
        <dbReference type="SAM" id="MobiDB-lite"/>
    </source>
</evidence>
<evidence type="ECO:0000256" key="3">
    <source>
        <dbReference type="SAM" id="Phobius"/>
    </source>
</evidence>
<keyword evidence="5" id="KW-1185">Reference proteome</keyword>
<evidence type="ECO:0000256" key="1">
    <source>
        <dbReference type="ARBA" id="ARBA00022801"/>
    </source>
</evidence>
<reference evidence="5" key="1">
    <citation type="journal article" date="2019" name="Int. J. Syst. Evol. Microbiol.">
        <title>The Global Catalogue of Microorganisms (GCM) 10K type strain sequencing project: providing services to taxonomists for standard genome sequencing and annotation.</title>
        <authorList>
            <consortium name="The Broad Institute Genomics Platform"/>
            <consortium name="The Broad Institute Genome Sequencing Center for Infectious Disease"/>
            <person name="Wu L."/>
            <person name="Ma J."/>
        </authorList>
    </citation>
    <scope>NUCLEOTIDE SEQUENCE [LARGE SCALE GENOMIC DNA]</scope>
    <source>
        <strain evidence="5">CCM 8653</strain>
    </source>
</reference>
<dbReference type="InterPro" id="IPR005754">
    <property type="entry name" value="Sortase"/>
</dbReference>
<sequence>MTRRGGPPGHARAHTRRGAGSTVVGVVGELFITAGVLLGLFVVWQLWWTDVQADRVHQQVLADLDWAEPPVQDAGPDVAPERHDEPPVLAEPPEGEVFAKLYVPRFGADYVEPIAQGVDKATILDRLGIGHYPGTAMPGDLGNFATAGHRTTYGKPYHQVADLKEGDPLVVRTEKTWYVYRVTSHEIVYPWEVDVISPVPGLQPGDEIPELTDRLLTMTACHPMYSAAQRYIIHGELDYWAPAKKGVPAELLDAGILTDASGPAGDGKVA</sequence>
<feature type="region of interest" description="Disordered" evidence="2">
    <location>
        <begin position="67"/>
        <end position="90"/>
    </location>
</feature>
<accession>A0ABQ2BBW2</accession>
<dbReference type="Gene3D" id="2.40.260.10">
    <property type="entry name" value="Sortase"/>
    <property type="match status" value="1"/>
</dbReference>
<gene>
    <name evidence="4" type="ORF">GCM10007368_31090</name>
</gene>
<feature type="transmembrane region" description="Helical" evidence="3">
    <location>
        <begin position="21"/>
        <end position="48"/>
    </location>
</feature>
<dbReference type="RefSeq" id="WP_188524630.1">
    <property type="nucleotide sequence ID" value="NZ_BMDG01000011.1"/>
</dbReference>